<evidence type="ECO:0000256" key="6">
    <source>
        <dbReference type="SAM" id="MobiDB-lite"/>
    </source>
</evidence>
<evidence type="ECO:0000256" key="1">
    <source>
        <dbReference type="ARBA" id="ARBA00009269"/>
    </source>
</evidence>
<name>A0A1I8IY66_9PLAT</name>
<dbReference type="InterPro" id="IPR038661">
    <property type="entry name" value="Ribosomal_eL33_sf"/>
</dbReference>
<dbReference type="SUPFAM" id="SSF50447">
    <property type="entry name" value="Translation proteins"/>
    <property type="match status" value="1"/>
</dbReference>
<keyword evidence="3" id="KW-0687">Ribonucleoprotein</keyword>
<feature type="compositionally biased region" description="Basic residues" evidence="6">
    <location>
        <begin position="796"/>
        <end position="806"/>
    </location>
</feature>
<evidence type="ECO:0000256" key="4">
    <source>
        <dbReference type="ARBA" id="ARBA00035228"/>
    </source>
</evidence>
<evidence type="ECO:0000313" key="8">
    <source>
        <dbReference type="Proteomes" id="UP000095280"/>
    </source>
</evidence>
<dbReference type="GO" id="GO:0006412">
    <property type="term" value="P:translation"/>
    <property type="evidence" value="ECO:0007669"/>
    <property type="project" value="InterPro"/>
</dbReference>
<dbReference type="InterPro" id="IPR009000">
    <property type="entry name" value="Transl_B-barrel_sf"/>
</dbReference>
<reference evidence="9" key="1">
    <citation type="submission" date="2016-11" db="UniProtKB">
        <authorList>
            <consortium name="WormBaseParasite"/>
        </authorList>
    </citation>
    <scope>IDENTIFICATION</scope>
</reference>
<dbReference type="Gene3D" id="2.40.10.190">
    <property type="entry name" value="translation elongation factor selb, chain A, domain 4"/>
    <property type="match status" value="1"/>
</dbReference>
<organism evidence="8 9">
    <name type="scientific">Macrostomum lignano</name>
    <dbReference type="NCBI Taxonomy" id="282301"/>
    <lineage>
        <taxon>Eukaryota</taxon>
        <taxon>Metazoa</taxon>
        <taxon>Spiralia</taxon>
        <taxon>Lophotrochozoa</taxon>
        <taxon>Platyhelminthes</taxon>
        <taxon>Rhabditophora</taxon>
        <taxon>Macrostomorpha</taxon>
        <taxon>Macrostomida</taxon>
        <taxon>Macrostomidae</taxon>
        <taxon>Macrostomum</taxon>
    </lineage>
</organism>
<dbReference type="PANTHER" id="PTHR10902">
    <property type="entry name" value="60S RIBOSOMAL PROTEIN L35A"/>
    <property type="match status" value="1"/>
</dbReference>
<keyword evidence="7" id="KW-0472">Membrane</keyword>
<evidence type="ECO:0000256" key="7">
    <source>
        <dbReference type="SAM" id="Phobius"/>
    </source>
</evidence>
<sequence>MSSEQSSSKQPLKLRSPGRMYVKAVFTGYKRGLRNQHENTALLRIEGVEKRQDVDFYLGKRCAYVYKGKRQTPVPGKGKEKSRVRVIWGRVTRPHGNSGAVRAKFTTNLPPAAMGKRVRCVSSKIENISSKVRDRRCSASCAPDSAPVGGRVSPATLVDAALLSPEPSTTGAGVESRTAIGGRSFMFAAEGAGSRGTGRKKSSILLFGPGCESINCEFSSNIDALSSSRCRYSIGDASSPASDPLLRTSFQAVPHRPGSWRAGLQLDLGRGQPDDSLAVTIASYNHDRSSSSACQRFSVSPTVRQATLGSPRLRLQLLLDRVNWLTFAVHGARIRRNGTGVCLSRTHLRLLASPKPRCFAQFGLDDPGCLLADGGGACNLTAGLLNCGSRSLELKFMSAAVTLLFPSKPGWSMSGQFQLSVPREVNKRCIRMQLNASAWQRPNQFRKFWLADAARVDSSFNLLRLVQPERSAACRFADSVSIDAAPSVTGGGAELHKPLLLLPLLLLLLLLLLLMLLLFLAVLTPVVGAKRPPPPSLLLIAASDEVLRHASTARLARRLSRRCRLRVPKAGLSDLRPGMSRRCQLLLLVSRGPDFSDFRLADCRSEVARRELLTVLETERHRTRRLHLGDGGDCRQSMELPPTPTEELMELDGPAEVTAKLVLQELRLPPQRSRWRSRTGFELYEGQPAVGRASEPRRRSWRHSARHADAAEALLQLLTAFARPPELQEWQLHPGLSRTRAPDIRQQSGQPSGISIDEELRLRRSAGQLAADGPVERAVAAQHGVEAAQVGASQRLRPRRSQRRVQRGAAGSVQAGHQTEALDAGAAAAIQRLQRRHGQAGVAAAEVGPELLLFLACSQCRQRLARSSEALPGRRCELLRAEAPQVLRKLVFALILHAEPAAGRSVHLRAAVVHIAQSGAPGAPAAGGIGQGGGDGG</sequence>
<dbReference type="HAMAP" id="MF_00573">
    <property type="entry name" value="Ribosomal_eL33"/>
    <property type="match status" value="1"/>
</dbReference>
<feature type="transmembrane region" description="Helical" evidence="7">
    <location>
        <begin position="499"/>
        <end position="523"/>
    </location>
</feature>
<dbReference type="WBParaSite" id="maker-uti_cns_0019315-snap-gene-0.3-mRNA-1">
    <property type="protein sequence ID" value="maker-uti_cns_0019315-snap-gene-0.3-mRNA-1"/>
    <property type="gene ID" value="maker-uti_cns_0019315-snap-gene-0.3"/>
</dbReference>
<dbReference type="GO" id="GO:0003735">
    <property type="term" value="F:structural constituent of ribosome"/>
    <property type="evidence" value="ECO:0007669"/>
    <property type="project" value="InterPro"/>
</dbReference>
<dbReference type="FunFam" id="2.40.10.190:FF:000001">
    <property type="entry name" value="60S ribosomal protein L35a"/>
    <property type="match status" value="1"/>
</dbReference>
<feature type="region of interest" description="Disordered" evidence="6">
    <location>
        <begin position="788"/>
        <end position="818"/>
    </location>
</feature>
<comment type="similarity">
    <text evidence="1">Belongs to the eukaryotic ribosomal protein eL33 family.</text>
</comment>
<keyword evidence="2" id="KW-0689">Ribosomal protein</keyword>
<accession>A0A1I8IY66</accession>
<dbReference type="Proteomes" id="UP000095280">
    <property type="component" value="Unplaced"/>
</dbReference>
<evidence type="ECO:0000313" key="9">
    <source>
        <dbReference type="WBParaSite" id="maker-uti_cns_0019315-snap-gene-0.3-mRNA-1"/>
    </source>
</evidence>
<evidence type="ECO:0000256" key="3">
    <source>
        <dbReference type="ARBA" id="ARBA00023274"/>
    </source>
</evidence>
<keyword evidence="8" id="KW-1185">Reference proteome</keyword>
<evidence type="ECO:0000256" key="5">
    <source>
        <dbReference type="ARBA" id="ARBA00035530"/>
    </source>
</evidence>
<proteinExistence type="inferred from homology"/>
<dbReference type="Pfam" id="PF01247">
    <property type="entry name" value="Ribosomal_L35Ae"/>
    <property type="match status" value="1"/>
</dbReference>
<keyword evidence="7" id="KW-1133">Transmembrane helix</keyword>
<dbReference type="InterPro" id="IPR001780">
    <property type="entry name" value="Ribosomal_eL33"/>
</dbReference>
<dbReference type="GO" id="GO:0005840">
    <property type="term" value="C:ribosome"/>
    <property type="evidence" value="ECO:0007669"/>
    <property type="project" value="UniProtKB-KW"/>
</dbReference>
<keyword evidence="7" id="KW-0812">Transmembrane</keyword>
<protein>
    <recommendedName>
        <fullName evidence="4">Large ribosomal subunit protein eL33</fullName>
    </recommendedName>
    <alternativeName>
        <fullName evidence="5">60S ribosomal protein L35a</fullName>
    </alternativeName>
</protein>
<dbReference type="GO" id="GO:1990904">
    <property type="term" value="C:ribonucleoprotein complex"/>
    <property type="evidence" value="ECO:0007669"/>
    <property type="project" value="UniProtKB-KW"/>
</dbReference>
<dbReference type="AlphaFoldDB" id="A0A1I8IY66"/>
<evidence type="ECO:0000256" key="2">
    <source>
        <dbReference type="ARBA" id="ARBA00022980"/>
    </source>
</evidence>